<organism evidence="1 2">
    <name type="scientific">Streptomyces luteireticuli</name>
    <dbReference type="NCBI Taxonomy" id="173858"/>
    <lineage>
        <taxon>Bacteria</taxon>
        <taxon>Bacillati</taxon>
        <taxon>Actinomycetota</taxon>
        <taxon>Actinomycetes</taxon>
        <taxon>Kitasatosporales</taxon>
        <taxon>Streptomycetaceae</taxon>
        <taxon>Streptomyces</taxon>
    </lineage>
</organism>
<keyword evidence="2" id="KW-1185">Reference proteome</keyword>
<accession>A0ABP3IS29</accession>
<reference evidence="2" key="1">
    <citation type="journal article" date="2019" name="Int. J. Syst. Evol. Microbiol.">
        <title>The Global Catalogue of Microorganisms (GCM) 10K type strain sequencing project: providing services to taxonomists for standard genome sequencing and annotation.</title>
        <authorList>
            <consortium name="The Broad Institute Genomics Platform"/>
            <consortium name="The Broad Institute Genome Sequencing Center for Infectious Disease"/>
            <person name="Wu L."/>
            <person name="Ma J."/>
        </authorList>
    </citation>
    <scope>NUCLEOTIDE SEQUENCE [LARGE SCALE GENOMIC DNA]</scope>
    <source>
        <strain evidence="2">JCM 4788</strain>
    </source>
</reference>
<evidence type="ECO:0000313" key="1">
    <source>
        <dbReference type="EMBL" id="GAA0420660.1"/>
    </source>
</evidence>
<comment type="caution">
    <text evidence="1">The sequence shown here is derived from an EMBL/GenBank/DDBJ whole genome shotgun (WGS) entry which is preliminary data.</text>
</comment>
<proteinExistence type="predicted"/>
<protein>
    <recommendedName>
        <fullName evidence="3">DNA primase/polymerase bifunctional N-terminal domain-containing protein</fullName>
    </recommendedName>
</protein>
<dbReference type="Proteomes" id="UP001500879">
    <property type="component" value="Unassembled WGS sequence"/>
</dbReference>
<evidence type="ECO:0008006" key="3">
    <source>
        <dbReference type="Google" id="ProtNLM"/>
    </source>
</evidence>
<dbReference type="EMBL" id="BAAABX010000051">
    <property type="protein sequence ID" value="GAA0420660.1"/>
    <property type="molecule type" value="Genomic_DNA"/>
</dbReference>
<evidence type="ECO:0000313" key="2">
    <source>
        <dbReference type="Proteomes" id="UP001500879"/>
    </source>
</evidence>
<gene>
    <name evidence="1" type="ORF">GCM10010357_47490</name>
</gene>
<sequence>MTAAGADWLAHCALSPTTVRTQWCAGELAPIRTTTWSVVETHDVVQAADALLALRRTWRLGPVLAHPEGRRIWWLLPPGQAAAFDGFPGAVVRPADWALPCPPVDEPLCGHGWLEKPDGTGHLTDPHHLAATLAQANDPAVPGLPYRPSTMWRTAA</sequence>
<name>A0ABP3IS29_9ACTN</name>